<dbReference type="SUPFAM" id="SSF53067">
    <property type="entry name" value="Actin-like ATPase domain"/>
    <property type="match status" value="2"/>
</dbReference>
<gene>
    <name evidence="2" type="ORF">NE686_04415</name>
</gene>
<feature type="domain" description="ATPase BadF/BadG/BcrA/BcrD type" evidence="1">
    <location>
        <begin position="4"/>
        <end position="303"/>
    </location>
</feature>
<dbReference type="InterPro" id="IPR052519">
    <property type="entry name" value="Euk-type_GlcNAc_Kinase"/>
</dbReference>
<keyword evidence="3" id="KW-1185">Reference proteome</keyword>
<dbReference type="InterPro" id="IPR043129">
    <property type="entry name" value="ATPase_NBD"/>
</dbReference>
<dbReference type="Pfam" id="PF01869">
    <property type="entry name" value="BcrAD_BadFG"/>
    <property type="match status" value="1"/>
</dbReference>
<dbReference type="PANTHER" id="PTHR43190">
    <property type="entry name" value="N-ACETYL-D-GLUCOSAMINE KINASE"/>
    <property type="match status" value="1"/>
</dbReference>
<sequence>MIFLGIDGGGTRTEFIIIDENGKILGHTTKATCHYKQTSLQNFKEIIIDGVNEVCRKADTTISQIDYSFIGIPGYGEILDDVEKMDLIINDIFKQNSFECANDAVAAWAGSLACKPGINIVAGTGAIGFGMNKNGKLHRAGGWGYFCGDEGSAYWLGKKAIEIFSKEADGRLEQTQLYDIFKSKLNIQNDFDLIDLIYTTYEMKRDKIAELAIILHEAAEVGDKFAIDAFSQSAYEHYLTIKALIEKLDFLSEEKVLVSYSGGVFNSGRYILEPLKSYLDNLNINIELINPILTPVAGAALYAYKIFTREDNLKIVETLLEEEVKWRIRY</sequence>
<keyword evidence="2" id="KW-0808">Transferase</keyword>
<proteinExistence type="predicted"/>
<comment type="caution">
    <text evidence="2">The sequence shown here is derived from an EMBL/GenBank/DDBJ whole genome shotgun (WGS) entry which is preliminary data.</text>
</comment>
<evidence type="ECO:0000313" key="3">
    <source>
        <dbReference type="Proteomes" id="UP001524478"/>
    </source>
</evidence>
<reference evidence="2 3" key="1">
    <citation type="submission" date="2022-06" db="EMBL/GenBank/DDBJ databases">
        <title>Isolation of gut microbiota from human fecal samples.</title>
        <authorList>
            <person name="Pamer E.G."/>
            <person name="Barat B."/>
            <person name="Waligurski E."/>
            <person name="Medina S."/>
            <person name="Paddock L."/>
            <person name="Mostad J."/>
        </authorList>
    </citation>
    <scope>NUCLEOTIDE SEQUENCE [LARGE SCALE GENOMIC DNA]</scope>
    <source>
        <strain evidence="2 3">DFI.7.95</strain>
    </source>
</reference>
<dbReference type="CDD" id="cd24007">
    <property type="entry name" value="ASKHA_NBD_eukNAGK-like"/>
    <property type="match status" value="1"/>
</dbReference>
<organism evidence="2 3">
    <name type="scientific">Tissierella carlieri</name>
    <dbReference type="NCBI Taxonomy" id="689904"/>
    <lineage>
        <taxon>Bacteria</taxon>
        <taxon>Bacillati</taxon>
        <taxon>Bacillota</taxon>
        <taxon>Tissierellia</taxon>
        <taxon>Tissierellales</taxon>
        <taxon>Tissierellaceae</taxon>
        <taxon>Tissierella</taxon>
    </lineage>
</organism>
<keyword evidence="2" id="KW-0418">Kinase</keyword>
<accession>A0ABT1S771</accession>
<evidence type="ECO:0000313" key="2">
    <source>
        <dbReference type="EMBL" id="MCQ4922317.1"/>
    </source>
</evidence>
<dbReference type="GO" id="GO:0016301">
    <property type="term" value="F:kinase activity"/>
    <property type="evidence" value="ECO:0007669"/>
    <property type="project" value="UniProtKB-KW"/>
</dbReference>
<dbReference type="Gene3D" id="3.30.420.40">
    <property type="match status" value="2"/>
</dbReference>
<dbReference type="PANTHER" id="PTHR43190:SF3">
    <property type="entry name" value="N-ACETYL-D-GLUCOSAMINE KINASE"/>
    <property type="match status" value="1"/>
</dbReference>
<dbReference type="RefSeq" id="WP_256310596.1">
    <property type="nucleotide sequence ID" value="NZ_JANGAC010000002.1"/>
</dbReference>
<protein>
    <submittedName>
        <fullName evidence="2">N-acetylglucosamine kinase</fullName>
    </submittedName>
</protein>
<dbReference type="InterPro" id="IPR002731">
    <property type="entry name" value="ATPase_BadF"/>
</dbReference>
<name>A0ABT1S771_9FIRM</name>
<dbReference type="Proteomes" id="UP001524478">
    <property type="component" value="Unassembled WGS sequence"/>
</dbReference>
<dbReference type="EMBL" id="JANGAC010000002">
    <property type="protein sequence ID" value="MCQ4922317.1"/>
    <property type="molecule type" value="Genomic_DNA"/>
</dbReference>
<evidence type="ECO:0000259" key="1">
    <source>
        <dbReference type="Pfam" id="PF01869"/>
    </source>
</evidence>